<organism evidence="1 2">
    <name type="scientific">Desulfonema limicola</name>
    <dbReference type="NCBI Taxonomy" id="45656"/>
    <lineage>
        <taxon>Bacteria</taxon>
        <taxon>Pseudomonadati</taxon>
        <taxon>Thermodesulfobacteriota</taxon>
        <taxon>Desulfobacteria</taxon>
        <taxon>Desulfobacterales</taxon>
        <taxon>Desulfococcaceae</taxon>
        <taxon>Desulfonema</taxon>
    </lineage>
</organism>
<sequence length="74" mass="8364">MLNFDLAKTEAGKELINMGLIDGLEKGEIKGKREGELKGKIDLLENLHLYGIISKEQYESMVAPLREHLKLLVQ</sequence>
<gene>
    <name evidence="1" type="ORF">dnl_32370</name>
</gene>
<evidence type="ECO:0000313" key="2">
    <source>
        <dbReference type="Proteomes" id="UP000663720"/>
    </source>
</evidence>
<name>A0A975B8U8_9BACT</name>
<accession>A0A975B8U8</accession>
<protein>
    <submittedName>
        <fullName evidence="1">Uncharacterized protein</fullName>
    </submittedName>
</protein>
<dbReference type="RefSeq" id="WP_207692476.1">
    <property type="nucleotide sequence ID" value="NZ_CP061799.1"/>
</dbReference>
<evidence type="ECO:0000313" key="1">
    <source>
        <dbReference type="EMBL" id="QTA80920.1"/>
    </source>
</evidence>
<dbReference type="KEGG" id="dli:dnl_32370"/>
<proteinExistence type="predicted"/>
<dbReference type="AlphaFoldDB" id="A0A975B8U8"/>
<dbReference type="Proteomes" id="UP000663720">
    <property type="component" value="Chromosome"/>
</dbReference>
<keyword evidence="2" id="KW-1185">Reference proteome</keyword>
<reference evidence="1" key="1">
    <citation type="journal article" date="2021" name="Microb. Physiol.">
        <title>Proteogenomic Insights into the Physiology of Marine, Sulfate-Reducing, Filamentous Desulfonema limicola and Desulfonema magnum.</title>
        <authorList>
            <person name="Schnaars V."/>
            <person name="Wohlbrand L."/>
            <person name="Scheve S."/>
            <person name="Hinrichs C."/>
            <person name="Reinhardt R."/>
            <person name="Rabus R."/>
        </authorList>
    </citation>
    <scope>NUCLEOTIDE SEQUENCE</scope>
    <source>
        <strain evidence="1">5ac10</strain>
    </source>
</reference>
<dbReference type="EMBL" id="CP061799">
    <property type="protein sequence ID" value="QTA80920.1"/>
    <property type="molecule type" value="Genomic_DNA"/>
</dbReference>